<reference evidence="2" key="1">
    <citation type="submission" date="2020-01" db="EMBL/GenBank/DDBJ databases">
        <title>Development of genomics and gene disruption for Polysphondylium violaceum indicates a role for the polyketide synthase stlB in stalk morphogenesis.</title>
        <authorList>
            <person name="Narita B."/>
            <person name="Kawabe Y."/>
            <person name="Kin K."/>
            <person name="Saito T."/>
            <person name="Gibbs R."/>
            <person name="Kuspa A."/>
            <person name="Muzny D."/>
            <person name="Queller D."/>
            <person name="Richards S."/>
            <person name="Strassman J."/>
            <person name="Sucgang R."/>
            <person name="Worley K."/>
            <person name="Schaap P."/>
        </authorList>
    </citation>
    <scope>NUCLEOTIDE SEQUENCE</scope>
    <source>
        <strain evidence="2">QSvi11</strain>
    </source>
</reference>
<dbReference type="InterPro" id="IPR051251">
    <property type="entry name" value="STK_FNIP-Repeat"/>
</dbReference>
<dbReference type="Proteomes" id="UP000695562">
    <property type="component" value="Unassembled WGS sequence"/>
</dbReference>
<proteinExistence type="predicted"/>
<comment type="caution">
    <text evidence="2">The sequence shown here is derived from an EMBL/GenBank/DDBJ whole genome shotgun (WGS) entry which is preliminary data.</text>
</comment>
<sequence length="460" mass="52801">MKDILFYSVWRNAFIQTIIRNQLCKDLVINVSLKSLEKDCLYLSTLSTRDKRENNVTIRLDINSEKEFNEYINHKNSFLVDELYFTRLCDAGEFLNHIPRDISKLTFVIDGHKTTFGIRDDIIEPRFPESITEINIKSYQFYHDLDSTFIDSILLNLPANLVKLCLPDKYVINTTMLPTIPSSLSILKCYTNFQSLMKLRVPPNKVYKDCTAKVPLSSLNQLQNLDWITSLEVQGNGESKVSSLEPVPSHIKSLQLTLCEIDINLLPKTLEQLNCASMLMAKNIFPPTLKHLELITFSDRLEKEVLPVSLTYLNLPYFDQKLEPGVFRSNLKELILATYNHELQFGLLPNTLEKLNMERYDKPLLPFVLPNRLKSLDMIRFNQPLVSNSLPASLTHLNLYYYVGSYECVGPLDNLSVLSSSYFHPSISNVIVNVKDISLTLGQLLPNVSLSNTSIERLYF</sequence>
<accession>A0A8J4UUY4</accession>
<keyword evidence="3" id="KW-1185">Reference proteome</keyword>
<gene>
    <name evidence="2" type="ORF">CYY_010573</name>
</gene>
<dbReference type="EMBL" id="AJWJ01001207">
    <property type="protein sequence ID" value="KAF2068100.1"/>
    <property type="molecule type" value="Genomic_DNA"/>
</dbReference>
<feature type="non-terminal residue" evidence="2">
    <location>
        <position position="460"/>
    </location>
</feature>
<evidence type="ECO:0000313" key="2">
    <source>
        <dbReference type="EMBL" id="KAF2068100.1"/>
    </source>
</evidence>
<dbReference type="PANTHER" id="PTHR32134">
    <property type="entry name" value="FNIP REPEAT-CONTAINING PROTEIN"/>
    <property type="match status" value="1"/>
</dbReference>
<evidence type="ECO:0000313" key="3">
    <source>
        <dbReference type="Proteomes" id="UP000695562"/>
    </source>
</evidence>
<dbReference type="PANTHER" id="PTHR32134:SF92">
    <property type="entry name" value="FNIP REPEAT-CONTAINING PROTEIN"/>
    <property type="match status" value="1"/>
</dbReference>
<dbReference type="AlphaFoldDB" id="A0A8J4UUY4"/>
<dbReference type="SUPFAM" id="SSF52058">
    <property type="entry name" value="L domain-like"/>
    <property type="match status" value="1"/>
</dbReference>
<dbReference type="Pfam" id="PF05725">
    <property type="entry name" value="FNIP"/>
    <property type="match status" value="3"/>
</dbReference>
<organism evidence="2 3">
    <name type="scientific">Polysphondylium violaceum</name>
    <dbReference type="NCBI Taxonomy" id="133409"/>
    <lineage>
        <taxon>Eukaryota</taxon>
        <taxon>Amoebozoa</taxon>
        <taxon>Evosea</taxon>
        <taxon>Eumycetozoa</taxon>
        <taxon>Dictyostelia</taxon>
        <taxon>Dictyosteliales</taxon>
        <taxon>Dictyosteliaceae</taxon>
        <taxon>Polysphondylium</taxon>
    </lineage>
</organism>
<keyword evidence="1" id="KW-0677">Repeat</keyword>
<protein>
    <submittedName>
        <fullName evidence="2">Uncharacterized protein</fullName>
    </submittedName>
</protein>
<name>A0A8J4UUY4_9MYCE</name>
<evidence type="ECO:0000256" key="1">
    <source>
        <dbReference type="ARBA" id="ARBA00022737"/>
    </source>
</evidence>
<dbReference type="InterPro" id="IPR008615">
    <property type="entry name" value="FNIP"/>
</dbReference>